<keyword evidence="2" id="KW-1185">Reference proteome</keyword>
<evidence type="ECO:0000313" key="1">
    <source>
        <dbReference type="EMBL" id="MFF0009529.1"/>
    </source>
</evidence>
<protein>
    <submittedName>
        <fullName evidence="1">Uncharacterized protein</fullName>
    </submittedName>
</protein>
<name>A0ABW6N8L9_9ACTN</name>
<organism evidence="1 2">
    <name type="scientific">Streptomyces tibetensis</name>
    <dbReference type="NCBI Taxonomy" id="2382123"/>
    <lineage>
        <taxon>Bacteria</taxon>
        <taxon>Bacillati</taxon>
        <taxon>Actinomycetota</taxon>
        <taxon>Actinomycetes</taxon>
        <taxon>Kitasatosporales</taxon>
        <taxon>Streptomycetaceae</taxon>
        <taxon>Streptomyces</taxon>
    </lineage>
</organism>
<reference evidence="1 2" key="1">
    <citation type="submission" date="2024-10" db="EMBL/GenBank/DDBJ databases">
        <title>The Natural Products Discovery Center: Release of the First 8490 Sequenced Strains for Exploring Actinobacteria Biosynthetic Diversity.</title>
        <authorList>
            <person name="Kalkreuter E."/>
            <person name="Kautsar S.A."/>
            <person name="Yang D."/>
            <person name="Bader C.D."/>
            <person name="Teijaro C.N."/>
            <person name="Fluegel L."/>
            <person name="Davis C.M."/>
            <person name="Simpson J.R."/>
            <person name="Lauterbach L."/>
            <person name="Steele A.D."/>
            <person name="Gui C."/>
            <person name="Meng S."/>
            <person name="Li G."/>
            <person name="Viehrig K."/>
            <person name="Ye F."/>
            <person name="Su P."/>
            <person name="Kiefer A.F."/>
            <person name="Nichols A."/>
            <person name="Cepeda A.J."/>
            <person name="Yan W."/>
            <person name="Fan B."/>
            <person name="Jiang Y."/>
            <person name="Adhikari A."/>
            <person name="Zheng C.-J."/>
            <person name="Schuster L."/>
            <person name="Cowan T.M."/>
            <person name="Smanski M.J."/>
            <person name="Chevrette M.G."/>
            <person name="De Carvalho L.P.S."/>
            <person name="Shen B."/>
        </authorList>
    </citation>
    <scope>NUCLEOTIDE SEQUENCE [LARGE SCALE GENOMIC DNA]</scope>
    <source>
        <strain evidence="1 2">NPDC005497</strain>
    </source>
</reference>
<accession>A0ABW6N8L9</accession>
<dbReference type="RefSeq" id="WP_389835417.1">
    <property type="nucleotide sequence ID" value="NZ_JBIAJP010000021.1"/>
</dbReference>
<dbReference type="Proteomes" id="UP001601422">
    <property type="component" value="Unassembled WGS sequence"/>
</dbReference>
<dbReference type="EMBL" id="JBIAJP010000021">
    <property type="protein sequence ID" value="MFF0009529.1"/>
    <property type="molecule type" value="Genomic_DNA"/>
</dbReference>
<sequence length="106" mass="11278">MQPTRPLGPAIKAETVADWNGLPHGRITDRDGEAQVFTTGLPDLELWWLALGGHITRQPAGSKAALWTLRTDTDHGKGAPIAVYALALDTDQIDPALAHAVHTPAA</sequence>
<proteinExistence type="predicted"/>
<evidence type="ECO:0000313" key="2">
    <source>
        <dbReference type="Proteomes" id="UP001601422"/>
    </source>
</evidence>
<comment type="caution">
    <text evidence="1">The sequence shown here is derived from an EMBL/GenBank/DDBJ whole genome shotgun (WGS) entry which is preliminary data.</text>
</comment>
<gene>
    <name evidence="1" type="ORF">ACFYQT_39745</name>
</gene>